<protein>
    <submittedName>
        <fullName evidence="2">Uncharacterized protein</fullName>
    </submittedName>
</protein>
<evidence type="ECO:0000313" key="2">
    <source>
        <dbReference type="EMBL" id="GHE33714.1"/>
    </source>
</evidence>
<keyword evidence="3" id="KW-1185">Reference proteome</keyword>
<proteinExistence type="predicted"/>
<gene>
    <name evidence="2" type="ORF">GCM10007167_14630</name>
</gene>
<dbReference type="AlphaFoldDB" id="A0A918Z1I7"/>
<evidence type="ECO:0000313" key="3">
    <source>
        <dbReference type="Proteomes" id="UP000636453"/>
    </source>
</evidence>
<keyword evidence="1" id="KW-0472">Membrane</keyword>
<keyword evidence="1" id="KW-0812">Transmembrane</keyword>
<dbReference type="EMBL" id="BNCF01000007">
    <property type="protein sequence ID" value="GHE33714.1"/>
    <property type="molecule type" value="Genomic_DNA"/>
</dbReference>
<evidence type="ECO:0000256" key="1">
    <source>
        <dbReference type="SAM" id="Phobius"/>
    </source>
</evidence>
<accession>A0A918Z1I7</accession>
<feature type="transmembrane region" description="Helical" evidence="1">
    <location>
        <begin position="60"/>
        <end position="85"/>
    </location>
</feature>
<name>A0A918Z1I7_9GAMM</name>
<dbReference type="InterPro" id="IPR044020">
    <property type="entry name" value="DUF5676"/>
</dbReference>
<keyword evidence="1" id="KW-1133">Transmembrane helix</keyword>
<sequence length="95" mass="10025">MQRHDPLAIGLSLSVTAGLLYLICALTVVLAPGAFTAALAKLFHGLDLSALLTPNPPAPTLGAVMVGTLLVMIYAFFAGWLFGFVHRLFTRGSRA</sequence>
<dbReference type="Pfam" id="PF18926">
    <property type="entry name" value="DUF5676"/>
    <property type="match status" value="1"/>
</dbReference>
<dbReference type="Proteomes" id="UP000636453">
    <property type="component" value="Unassembled WGS sequence"/>
</dbReference>
<reference evidence="2" key="1">
    <citation type="journal article" date="2014" name="Int. J. Syst. Evol. Microbiol.">
        <title>Complete genome sequence of Corynebacterium casei LMG S-19264T (=DSM 44701T), isolated from a smear-ripened cheese.</title>
        <authorList>
            <consortium name="US DOE Joint Genome Institute (JGI-PGF)"/>
            <person name="Walter F."/>
            <person name="Albersmeier A."/>
            <person name="Kalinowski J."/>
            <person name="Ruckert C."/>
        </authorList>
    </citation>
    <scope>NUCLEOTIDE SEQUENCE</scope>
    <source>
        <strain evidence="2">KCTC 32020</strain>
    </source>
</reference>
<comment type="caution">
    <text evidence="2">The sequence shown here is derived from an EMBL/GenBank/DDBJ whole genome shotgun (WGS) entry which is preliminary data.</text>
</comment>
<reference evidence="2" key="2">
    <citation type="submission" date="2020-09" db="EMBL/GenBank/DDBJ databases">
        <authorList>
            <person name="Sun Q."/>
            <person name="Kim S."/>
        </authorList>
    </citation>
    <scope>NUCLEOTIDE SEQUENCE</scope>
    <source>
        <strain evidence="2">KCTC 32020</strain>
    </source>
</reference>
<organism evidence="2 3">
    <name type="scientific">Vulcaniibacterium thermophilum</name>
    <dbReference type="NCBI Taxonomy" id="1169913"/>
    <lineage>
        <taxon>Bacteria</taxon>
        <taxon>Pseudomonadati</taxon>
        <taxon>Pseudomonadota</taxon>
        <taxon>Gammaproteobacteria</taxon>
        <taxon>Lysobacterales</taxon>
        <taxon>Lysobacteraceae</taxon>
        <taxon>Vulcaniibacterium</taxon>
    </lineage>
</organism>
<dbReference type="RefSeq" id="WP_146474852.1">
    <property type="nucleotide sequence ID" value="NZ_BNCF01000007.1"/>
</dbReference>
<feature type="transmembrane region" description="Helical" evidence="1">
    <location>
        <begin position="7"/>
        <end position="40"/>
    </location>
</feature>